<sequence>MVMVALLGVLAVGIISFLIGLAWGQQMQNHDASESDVFLPRNTPSFHKGSASAPLLPLTQEPEQPVLFPQPTEWADYLLPKPPTNRDLIEQELDYVLSLYQQGKLSEEDYLAQADALIDQLADAIRPA</sequence>
<organism evidence="1 2">
    <name type="scientific">Nibrella saemangeumensis</name>
    <dbReference type="NCBI Taxonomy" id="1084526"/>
    <lineage>
        <taxon>Bacteria</taxon>
        <taxon>Pseudomonadati</taxon>
        <taxon>Bacteroidota</taxon>
        <taxon>Cytophagia</taxon>
        <taxon>Cytophagales</taxon>
        <taxon>Spirosomataceae</taxon>
        <taxon>Nibrella</taxon>
    </lineage>
</organism>
<comment type="caution">
    <text evidence="1">The sequence shown here is derived from an EMBL/GenBank/DDBJ whole genome shotgun (WGS) entry which is preliminary data.</text>
</comment>
<accession>A0ABP8NBK8</accession>
<dbReference type="EMBL" id="BAABHD010000071">
    <property type="protein sequence ID" value="GAA4462724.1"/>
    <property type="molecule type" value="Genomic_DNA"/>
</dbReference>
<gene>
    <name evidence="1" type="ORF">GCM10023189_39780</name>
</gene>
<dbReference type="Proteomes" id="UP001501175">
    <property type="component" value="Unassembled WGS sequence"/>
</dbReference>
<proteinExistence type="predicted"/>
<name>A0ABP8NBK8_9BACT</name>
<keyword evidence="2" id="KW-1185">Reference proteome</keyword>
<reference evidence="2" key="1">
    <citation type="journal article" date="2019" name="Int. J. Syst. Evol. Microbiol.">
        <title>The Global Catalogue of Microorganisms (GCM) 10K type strain sequencing project: providing services to taxonomists for standard genome sequencing and annotation.</title>
        <authorList>
            <consortium name="The Broad Institute Genomics Platform"/>
            <consortium name="The Broad Institute Genome Sequencing Center for Infectious Disease"/>
            <person name="Wu L."/>
            <person name="Ma J."/>
        </authorList>
    </citation>
    <scope>NUCLEOTIDE SEQUENCE [LARGE SCALE GENOMIC DNA]</scope>
    <source>
        <strain evidence="2">JCM 17927</strain>
    </source>
</reference>
<evidence type="ECO:0000313" key="1">
    <source>
        <dbReference type="EMBL" id="GAA4462724.1"/>
    </source>
</evidence>
<evidence type="ECO:0000313" key="2">
    <source>
        <dbReference type="Proteomes" id="UP001501175"/>
    </source>
</evidence>
<evidence type="ECO:0008006" key="3">
    <source>
        <dbReference type="Google" id="ProtNLM"/>
    </source>
</evidence>
<protein>
    <recommendedName>
        <fullName evidence="3">SHOCT domain-containing protein</fullName>
    </recommendedName>
</protein>